<evidence type="ECO:0000256" key="1">
    <source>
        <dbReference type="ARBA" id="ARBA00004184"/>
    </source>
</evidence>
<evidence type="ECO:0000256" key="2">
    <source>
        <dbReference type="ARBA" id="ARBA00004496"/>
    </source>
</evidence>
<comment type="caution">
    <text evidence="8">The sequence shown here is derived from an EMBL/GenBank/DDBJ whole genome shotgun (WGS) entry which is preliminary data.</text>
</comment>
<dbReference type="PANTHER" id="PTHR23157">
    <property type="entry name" value="GRIP AND COILED-COIL DOMAIN-CONTAINING PROTEIN 1"/>
    <property type="match status" value="1"/>
</dbReference>
<dbReference type="AlphaFoldDB" id="A0A9W8CKA6"/>
<feature type="compositionally biased region" description="Polar residues" evidence="6">
    <location>
        <begin position="46"/>
        <end position="58"/>
    </location>
</feature>
<dbReference type="PROSITE" id="PS50913">
    <property type="entry name" value="GRIP"/>
    <property type="match status" value="1"/>
</dbReference>
<sequence>PASPAPLSVPALETSFTQQEEADVAVSKTEIDRLVALIEAIPLPSETPTASASEPSNKPSDEDELILELQKTIDELQAQLSEQQKSAESAQITNKEQTAGLQQRIAQLEQELKDAAGARDQLQNELSEKTEQLITAANELDHAKSLAETVPELNKRIQQMQVTMTELQRELGENRDRLGKVQSELTAAQDDHAFLKQKLNDAEKERVYLASALAKAQGASIRLETQKTDLQMQLDSEKKRAEQTQADLDALRIEHTQTLKDADNQLKMAEEAERQLAEVLSTVASLEVHVRAVDADLANSREQFAEKSRLLAQATQQQQEMQYVVDKERRSARISADEAAKEIANVREQLAEVRRLAKEQKADDQKVIEKLRDQLGDLDQWANQASLVERLQAQVAEKEAELETLRSNLRSSEESLTALQIEVDRLRDVERDFSAVKEQLDRVAEERKLSEQRWKRLHRDLKEEVRRLHRERQSMQSASNTNAPLSPLPRSNSMTLASVSSLLRAATGNAAASTANGGIISGRRGSAQPPLQSSSSPSSSVLGRPARFPHQPNQGSLPSSYTDNTVALGTSQSDTGGSSAVHTRSSSNAGSSSDSVFGHDDFRADNVNVEYLRNVLFKFFNDKERRPQLVPVLSMLLHCKTDDIKQIQLMLQ</sequence>
<keyword evidence="5" id="KW-0472">Membrane</keyword>
<dbReference type="Gene3D" id="1.10.287.1490">
    <property type="match status" value="1"/>
</dbReference>
<evidence type="ECO:0000256" key="6">
    <source>
        <dbReference type="SAM" id="MobiDB-lite"/>
    </source>
</evidence>
<reference evidence="8" key="1">
    <citation type="submission" date="2022-07" db="EMBL/GenBank/DDBJ databases">
        <title>Phylogenomic reconstructions and comparative analyses of Kickxellomycotina fungi.</title>
        <authorList>
            <person name="Reynolds N.K."/>
            <person name="Stajich J.E."/>
            <person name="Barry K."/>
            <person name="Grigoriev I.V."/>
            <person name="Crous P."/>
            <person name="Smith M.E."/>
        </authorList>
    </citation>
    <scope>NUCLEOTIDE SEQUENCE</scope>
    <source>
        <strain evidence="8">NBRC 105413</strain>
    </source>
</reference>
<evidence type="ECO:0000259" key="7">
    <source>
        <dbReference type="PROSITE" id="PS50913"/>
    </source>
</evidence>
<keyword evidence="9" id="KW-1185">Reference proteome</keyword>
<dbReference type="InterPro" id="IPR051952">
    <property type="entry name" value="Golgi-autophagy_related"/>
</dbReference>
<dbReference type="SMART" id="SM00755">
    <property type="entry name" value="Grip"/>
    <property type="match status" value="1"/>
</dbReference>
<feature type="region of interest" description="Disordered" evidence="6">
    <location>
        <begin position="468"/>
        <end position="492"/>
    </location>
</feature>
<keyword evidence="3" id="KW-0963">Cytoplasm</keyword>
<feature type="region of interest" description="Disordered" evidence="6">
    <location>
        <begin position="41"/>
        <end position="62"/>
    </location>
</feature>
<feature type="compositionally biased region" description="Low complexity" evidence="6">
    <location>
        <begin position="585"/>
        <end position="595"/>
    </location>
</feature>
<proteinExistence type="predicted"/>
<keyword evidence="4" id="KW-0175">Coiled coil</keyword>
<evidence type="ECO:0000256" key="3">
    <source>
        <dbReference type="ARBA" id="ARBA00022490"/>
    </source>
</evidence>
<dbReference type="GO" id="GO:0005794">
    <property type="term" value="C:Golgi apparatus"/>
    <property type="evidence" value="ECO:0007669"/>
    <property type="project" value="TreeGrafter"/>
</dbReference>
<dbReference type="Pfam" id="PF01465">
    <property type="entry name" value="GRIP"/>
    <property type="match status" value="1"/>
</dbReference>
<feature type="compositionally biased region" description="Polar residues" evidence="6">
    <location>
        <begin position="474"/>
        <end position="492"/>
    </location>
</feature>
<dbReference type="Proteomes" id="UP001145021">
    <property type="component" value="Unassembled WGS sequence"/>
</dbReference>
<feature type="region of interest" description="Disordered" evidence="6">
    <location>
        <begin position="514"/>
        <end position="598"/>
    </location>
</feature>
<feature type="non-terminal residue" evidence="8">
    <location>
        <position position="1"/>
    </location>
</feature>
<gene>
    <name evidence="8" type="ORF">LPJ64_002661</name>
</gene>
<evidence type="ECO:0000256" key="5">
    <source>
        <dbReference type="ARBA" id="ARBA00023136"/>
    </source>
</evidence>
<feature type="compositionally biased region" description="Polar residues" evidence="6">
    <location>
        <begin position="551"/>
        <end position="584"/>
    </location>
</feature>
<feature type="domain" description="GRIP" evidence="7">
    <location>
        <begin position="602"/>
        <end position="650"/>
    </location>
</feature>
<accession>A0A9W8CKA6</accession>
<evidence type="ECO:0000313" key="8">
    <source>
        <dbReference type="EMBL" id="KAJ1645768.1"/>
    </source>
</evidence>
<name>A0A9W8CKA6_9FUNG</name>
<comment type="subcellular location">
    <subcellularLocation>
        <location evidence="2">Cytoplasm</location>
    </subcellularLocation>
    <subcellularLocation>
        <location evidence="1">Endomembrane system</location>
        <topology evidence="1">Peripheral membrane protein</topology>
    </subcellularLocation>
</comment>
<feature type="compositionally biased region" description="Low complexity" evidence="6">
    <location>
        <begin position="514"/>
        <end position="540"/>
    </location>
</feature>
<protein>
    <recommendedName>
        <fullName evidence="7">GRIP domain-containing protein</fullName>
    </recommendedName>
</protein>
<organism evidence="8 9">
    <name type="scientific">Coemansia asiatica</name>
    <dbReference type="NCBI Taxonomy" id="1052880"/>
    <lineage>
        <taxon>Eukaryota</taxon>
        <taxon>Fungi</taxon>
        <taxon>Fungi incertae sedis</taxon>
        <taxon>Zoopagomycota</taxon>
        <taxon>Kickxellomycotina</taxon>
        <taxon>Kickxellomycetes</taxon>
        <taxon>Kickxellales</taxon>
        <taxon>Kickxellaceae</taxon>
        <taxon>Coemansia</taxon>
    </lineage>
</organism>
<evidence type="ECO:0000313" key="9">
    <source>
        <dbReference type="Proteomes" id="UP001145021"/>
    </source>
</evidence>
<dbReference type="PANTHER" id="PTHR23157:SF25">
    <property type="entry name" value="GRIP AND COILED-COIL DOMAIN-CONTAINING PROTEIN 1"/>
    <property type="match status" value="1"/>
</dbReference>
<dbReference type="InterPro" id="IPR000237">
    <property type="entry name" value="GRIP_dom"/>
</dbReference>
<evidence type="ECO:0000256" key="4">
    <source>
        <dbReference type="ARBA" id="ARBA00023054"/>
    </source>
</evidence>
<dbReference type="EMBL" id="JANBOH010000089">
    <property type="protein sequence ID" value="KAJ1645768.1"/>
    <property type="molecule type" value="Genomic_DNA"/>
</dbReference>